<comment type="caution">
    <text evidence="8">The sequence shown here is derived from an EMBL/GenBank/DDBJ whole genome shotgun (WGS) entry which is preliminary data.</text>
</comment>
<keyword evidence="3" id="KW-0813">Transport</keyword>
<sequence length="182" mass="19611">MAASGVDLARARYRPQVFAFGEYNLNRSDALPTEPDWVVGIGARITLLSNVDRGHTLAAARANQAAATDAAREARKTATNVTRRAWDLAESARRSFLLLDSSIAAASENLRVQRAAFAEGEATMTVVLGAEAALSTARTQRIAAAYEYDLALAGLLASAGELDRFSDYLRQADIHVMPEQSR</sequence>
<keyword evidence="9" id="KW-1185">Reference proteome</keyword>
<evidence type="ECO:0000313" key="9">
    <source>
        <dbReference type="Proteomes" id="UP000528945"/>
    </source>
</evidence>
<keyword evidence="6" id="KW-0472">Membrane</keyword>
<evidence type="ECO:0000256" key="4">
    <source>
        <dbReference type="ARBA" id="ARBA00022452"/>
    </source>
</evidence>
<reference evidence="8 9" key="1">
    <citation type="submission" date="2020-08" db="EMBL/GenBank/DDBJ databases">
        <title>Genomic Encyclopedia of Type Strains, Phase IV (KMG-IV): sequencing the most valuable type-strain genomes for metagenomic binning, comparative biology and taxonomic classification.</title>
        <authorList>
            <person name="Goeker M."/>
        </authorList>
    </citation>
    <scope>NUCLEOTIDE SEQUENCE [LARGE SCALE GENOMIC DNA]</scope>
    <source>
        <strain evidence="8 9">DSM 15581</strain>
    </source>
</reference>
<keyword evidence="7" id="KW-0998">Cell outer membrane</keyword>
<keyword evidence="5" id="KW-0812">Transmembrane</keyword>
<keyword evidence="4" id="KW-1134">Transmembrane beta strand</keyword>
<dbReference type="Proteomes" id="UP000528945">
    <property type="component" value="Unassembled WGS sequence"/>
</dbReference>
<evidence type="ECO:0000256" key="6">
    <source>
        <dbReference type="ARBA" id="ARBA00023136"/>
    </source>
</evidence>
<dbReference type="PANTHER" id="PTHR30026:SF5">
    <property type="entry name" value="ABC-TYPE EFFLUX SYSTEM SECRETIN COMPONENT"/>
    <property type="match status" value="1"/>
</dbReference>
<dbReference type="Pfam" id="PF02321">
    <property type="entry name" value="OEP"/>
    <property type="match status" value="1"/>
</dbReference>
<evidence type="ECO:0000256" key="3">
    <source>
        <dbReference type="ARBA" id="ARBA00022448"/>
    </source>
</evidence>
<organism evidence="8 9">
    <name type="scientific">Sphingomonas aquatilis</name>
    <dbReference type="NCBI Taxonomy" id="93063"/>
    <lineage>
        <taxon>Bacteria</taxon>
        <taxon>Pseudomonadati</taxon>
        <taxon>Pseudomonadota</taxon>
        <taxon>Alphaproteobacteria</taxon>
        <taxon>Sphingomonadales</taxon>
        <taxon>Sphingomonadaceae</taxon>
        <taxon>Sphingomonas</taxon>
    </lineage>
</organism>
<dbReference type="GO" id="GO:0009279">
    <property type="term" value="C:cell outer membrane"/>
    <property type="evidence" value="ECO:0007669"/>
    <property type="project" value="UniProtKB-SubCell"/>
</dbReference>
<dbReference type="PANTHER" id="PTHR30026">
    <property type="entry name" value="OUTER MEMBRANE PROTEIN TOLC"/>
    <property type="match status" value="1"/>
</dbReference>
<accession>A0AAW3TZ77</accession>
<evidence type="ECO:0000256" key="2">
    <source>
        <dbReference type="ARBA" id="ARBA00007613"/>
    </source>
</evidence>
<dbReference type="InterPro" id="IPR051906">
    <property type="entry name" value="TolC-like"/>
</dbReference>
<dbReference type="GO" id="GO:0015562">
    <property type="term" value="F:efflux transmembrane transporter activity"/>
    <property type="evidence" value="ECO:0007669"/>
    <property type="project" value="InterPro"/>
</dbReference>
<dbReference type="Gene3D" id="1.20.1600.10">
    <property type="entry name" value="Outer membrane efflux proteins (OEP)"/>
    <property type="match status" value="1"/>
</dbReference>
<evidence type="ECO:0000313" key="8">
    <source>
        <dbReference type="EMBL" id="MBB3877430.1"/>
    </source>
</evidence>
<proteinExistence type="inferred from homology"/>
<dbReference type="InterPro" id="IPR003423">
    <property type="entry name" value="OMP_efflux"/>
</dbReference>
<gene>
    <name evidence="8" type="ORF">GGR47_003698</name>
</gene>
<comment type="subcellular location">
    <subcellularLocation>
        <location evidence="1">Cell outer membrane</location>
    </subcellularLocation>
</comment>
<evidence type="ECO:0000256" key="7">
    <source>
        <dbReference type="ARBA" id="ARBA00023237"/>
    </source>
</evidence>
<dbReference type="SUPFAM" id="SSF56954">
    <property type="entry name" value="Outer membrane efflux proteins (OEP)"/>
    <property type="match status" value="1"/>
</dbReference>
<evidence type="ECO:0000256" key="1">
    <source>
        <dbReference type="ARBA" id="ARBA00004442"/>
    </source>
</evidence>
<dbReference type="GO" id="GO:0015288">
    <property type="term" value="F:porin activity"/>
    <property type="evidence" value="ECO:0007669"/>
    <property type="project" value="TreeGrafter"/>
</dbReference>
<comment type="similarity">
    <text evidence="2">Belongs to the outer membrane factor (OMF) (TC 1.B.17) family.</text>
</comment>
<name>A0AAW3TZ77_9SPHN</name>
<protein>
    <submittedName>
        <fullName evidence="8">Outer membrane protein TolC</fullName>
    </submittedName>
</protein>
<evidence type="ECO:0000256" key="5">
    <source>
        <dbReference type="ARBA" id="ARBA00022692"/>
    </source>
</evidence>
<dbReference type="GO" id="GO:1990281">
    <property type="term" value="C:efflux pump complex"/>
    <property type="evidence" value="ECO:0007669"/>
    <property type="project" value="TreeGrafter"/>
</dbReference>
<dbReference type="EMBL" id="JACIDB010000017">
    <property type="protein sequence ID" value="MBB3877430.1"/>
    <property type="molecule type" value="Genomic_DNA"/>
</dbReference>
<dbReference type="AlphaFoldDB" id="A0AAW3TZ77"/>